<feature type="compositionally biased region" description="Low complexity" evidence="1">
    <location>
        <begin position="47"/>
        <end position="62"/>
    </location>
</feature>
<proteinExistence type="predicted"/>
<organism evidence="2 3">
    <name type="scientific">Vitis vinifera</name>
    <name type="common">Grape</name>
    <dbReference type="NCBI Taxonomy" id="29760"/>
    <lineage>
        <taxon>Eukaryota</taxon>
        <taxon>Viridiplantae</taxon>
        <taxon>Streptophyta</taxon>
        <taxon>Embryophyta</taxon>
        <taxon>Tracheophyta</taxon>
        <taxon>Spermatophyta</taxon>
        <taxon>Magnoliopsida</taxon>
        <taxon>eudicotyledons</taxon>
        <taxon>Gunneridae</taxon>
        <taxon>Pentapetalae</taxon>
        <taxon>rosids</taxon>
        <taxon>Vitales</taxon>
        <taxon>Vitaceae</taxon>
        <taxon>Viteae</taxon>
        <taxon>Vitis</taxon>
    </lineage>
</organism>
<feature type="compositionally biased region" description="Basic and acidic residues" evidence="1">
    <location>
        <begin position="76"/>
        <end position="87"/>
    </location>
</feature>
<protein>
    <recommendedName>
        <fullName evidence="4">Auxilin-related protein 1</fullName>
    </recommendedName>
</protein>
<accession>A0ABY9DGV0</accession>
<sequence>MNDSSGLLAPDFGYKSQSKSAPMSSSKPSSRGPTRSPWNAAPDDSDSLFSSSSDGRGAPSSSKQNDAFDDLLGGFGRKDPESKRSGNVEDVGSGFDDLLHGFGRISLPSNRPTMDVNWAPKSTVNATETTSNVIEDPFVVLESTSTPAVSSLMLFTDPLEEISKLGNSGSTRVDGSSAVIGGAFNDLDPLGGPWKICISI</sequence>
<name>A0ABY9DGV0_VITVI</name>
<reference evidence="2 3" key="1">
    <citation type="journal article" date="2023" name="Hortic Res">
        <title>The complete reference genome for grapevine (Vitis vinifera L.) genetics and breeding.</title>
        <authorList>
            <person name="Shi X."/>
            <person name="Cao S."/>
            <person name="Wang X."/>
            <person name="Huang S."/>
            <person name="Wang Y."/>
            <person name="Liu Z."/>
            <person name="Liu W."/>
            <person name="Leng X."/>
            <person name="Peng Y."/>
            <person name="Wang N."/>
            <person name="Wang Y."/>
            <person name="Ma Z."/>
            <person name="Xu X."/>
            <person name="Zhang F."/>
            <person name="Xue H."/>
            <person name="Zhong H."/>
            <person name="Wang Y."/>
            <person name="Zhang K."/>
            <person name="Velt A."/>
            <person name="Avia K."/>
            <person name="Holtgrawe D."/>
            <person name="Grimplet J."/>
            <person name="Matus J.T."/>
            <person name="Ware D."/>
            <person name="Wu X."/>
            <person name="Wang H."/>
            <person name="Liu C."/>
            <person name="Fang Y."/>
            <person name="Rustenholz C."/>
            <person name="Cheng Z."/>
            <person name="Xiao H."/>
            <person name="Zhou Y."/>
        </authorList>
    </citation>
    <scope>NUCLEOTIDE SEQUENCE [LARGE SCALE GENOMIC DNA]</scope>
    <source>
        <strain evidence="3">cv. Pinot noir / PN40024</strain>
        <tissue evidence="2">Leaf</tissue>
    </source>
</reference>
<evidence type="ECO:0000313" key="2">
    <source>
        <dbReference type="EMBL" id="WKA06665.1"/>
    </source>
</evidence>
<dbReference type="Proteomes" id="UP001227230">
    <property type="component" value="Chromosome 16"/>
</dbReference>
<evidence type="ECO:0000256" key="1">
    <source>
        <dbReference type="SAM" id="MobiDB-lite"/>
    </source>
</evidence>
<feature type="compositionally biased region" description="Low complexity" evidence="1">
    <location>
        <begin position="15"/>
        <end position="37"/>
    </location>
</feature>
<evidence type="ECO:0000313" key="3">
    <source>
        <dbReference type="Proteomes" id="UP001227230"/>
    </source>
</evidence>
<gene>
    <name evidence="2" type="ORF">VitviT2T_024556</name>
</gene>
<keyword evidence="3" id="KW-1185">Reference proteome</keyword>
<feature type="region of interest" description="Disordered" evidence="1">
    <location>
        <begin position="1"/>
        <end position="90"/>
    </location>
</feature>
<dbReference type="EMBL" id="CP126663">
    <property type="protein sequence ID" value="WKA06665.1"/>
    <property type="molecule type" value="Genomic_DNA"/>
</dbReference>
<evidence type="ECO:0008006" key="4">
    <source>
        <dbReference type="Google" id="ProtNLM"/>
    </source>
</evidence>